<comment type="caution">
    <text evidence="5">The sequence shown here is derived from an EMBL/GenBank/DDBJ whole genome shotgun (WGS) entry which is preliminary data.</text>
</comment>
<sequence length="67" mass="7792">MLESSFIESQGIIRLEEFDTKILDNVIEYLEYKFKYQEADDDVEVPEFKVSPEISLDLLLAADYLGI</sequence>
<dbReference type="InterPro" id="IPR011333">
    <property type="entry name" value="SKP1/BTB/POZ_sf"/>
</dbReference>
<evidence type="ECO:0000313" key="6">
    <source>
        <dbReference type="Proteomes" id="UP000031516"/>
    </source>
</evidence>
<protein>
    <recommendedName>
        <fullName evidence="3">Elongin-C</fullName>
    </recommendedName>
</protein>
<keyword evidence="4" id="KW-0539">Nucleus</keyword>
<proteinExistence type="inferred from homology"/>
<dbReference type="PANTHER" id="PTHR20648">
    <property type="entry name" value="ELONGIN-C"/>
    <property type="match status" value="1"/>
</dbReference>
<keyword evidence="6" id="KW-1185">Reference proteome</keyword>
<dbReference type="EMBL" id="CCBQ010000027">
    <property type="protein sequence ID" value="CDO93793.1"/>
    <property type="molecule type" value="Genomic_DNA"/>
</dbReference>
<evidence type="ECO:0000256" key="3">
    <source>
        <dbReference type="ARBA" id="ARBA00021347"/>
    </source>
</evidence>
<dbReference type="FunFam" id="3.30.710.10:FF:000035">
    <property type="entry name" value="Elongin C transcription elongation factor"/>
    <property type="match status" value="1"/>
</dbReference>
<comment type="subcellular location">
    <subcellularLocation>
        <location evidence="1">Nucleus</location>
    </subcellularLocation>
</comment>
<reference evidence="5 6" key="1">
    <citation type="submission" date="2014-03" db="EMBL/GenBank/DDBJ databases">
        <title>The genome of Kluyveromyces dobzhanskii.</title>
        <authorList>
            <person name="Nystedt B."/>
            <person name="Astrom S."/>
        </authorList>
    </citation>
    <scope>NUCLEOTIDE SEQUENCE [LARGE SCALE GENOMIC DNA]</scope>
    <source>
        <strain evidence="5 6">CBS 2104</strain>
    </source>
</reference>
<comment type="similarity">
    <text evidence="2">Belongs to the SKP1 family.</text>
</comment>
<dbReference type="SUPFAM" id="SSF54695">
    <property type="entry name" value="POZ domain"/>
    <property type="match status" value="1"/>
</dbReference>
<evidence type="ECO:0000313" key="5">
    <source>
        <dbReference type="EMBL" id="CDO93793.1"/>
    </source>
</evidence>
<gene>
    <name evidence="5" type="ORF">KLDO_g2083</name>
</gene>
<dbReference type="InterPro" id="IPR039948">
    <property type="entry name" value="ELC1"/>
</dbReference>
<dbReference type="GO" id="GO:0005634">
    <property type="term" value="C:nucleus"/>
    <property type="evidence" value="ECO:0007669"/>
    <property type="project" value="UniProtKB-SubCell"/>
</dbReference>
<dbReference type="OrthoDB" id="249087at2759"/>
<dbReference type="Proteomes" id="UP000031516">
    <property type="component" value="Unassembled WGS sequence"/>
</dbReference>
<accession>A0A0A8L6J0</accession>
<organism evidence="5 6">
    <name type="scientific">Kluyveromyces dobzhanskii CBS 2104</name>
    <dbReference type="NCBI Taxonomy" id="1427455"/>
    <lineage>
        <taxon>Eukaryota</taxon>
        <taxon>Fungi</taxon>
        <taxon>Dikarya</taxon>
        <taxon>Ascomycota</taxon>
        <taxon>Saccharomycotina</taxon>
        <taxon>Saccharomycetes</taxon>
        <taxon>Saccharomycetales</taxon>
        <taxon>Saccharomycetaceae</taxon>
        <taxon>Kluyveromyces</taxon>
    </lineage>
</organism>
<evidence type="ECO:0000256" key="4">
    <source>
        <dbReference type="ARBA" id="ARBA00023242"/>
    </source>
</evidence>
<dbReference type="Gene3D" id="3.30.710.10">
    <property type="entry name" value="Potassium Channel Kv1.1, Chain A"/>
    <property type="match status" value="1"/>
</dbReference>
<dbReference type="AlphaFoldDB" id="A0A0A8L6J0"/>
<evidence type="ECO:0000256" key="1">
    <source>
        <dbReference type="ARBA" id="ARBA00004123"/>
    </source>
</evidence>
<evidence type="ECO:0000256" key="2">
    <source>
        <dbReference type="ARBA" id="ARBA00009993"/>
    </source>
</evidence>
<name>A0A0A8L6J0_9SACH</name>